<feature type="region of interest" description="Disordered" evidence="7">
    <location>
        <begin position="444"/>
        <end position="466"/>
    </location>
</feature>
<evidence type="ECO:0000259" key="8">
    <source>
        <dbReference type="PROSITE" id="PS50102"/>
    </source>
</evidence>
<evidence type="ECO:0000256" key="3">
    <source>
        <dbReference type="ARBA" id="ARBA00022737"/>
    </source>
</evidence>
<dbReference type="GO" id="GO:0005634">
    <property type="term" value="C:nucleus"/>
    <property type="evidence" value="ECO:0007669"/>
    <property type="project" value="UniProtKB-SubCell"/>
</dbReference>
<dbReference type="GO" id="GO:0003723">
    <property type="term" value="F:RNA binding"/>
    <property type="evidence" value="ECO:0007669"/>
    <property type="project" value="UniProtKB-UniRule"/>
</dbReference>
<feature type="compositionally biased region" description="Acidic residues" evidence="7">
    <location>
        <begin position="350"/>
        <end position="359"/>
    </location>
</feature>
<reference evidence="9" key="1">
    <citation type="journal article" date="2023" name="Mol. Biol. Evol.">
        <title>Third-Generation Sequencing Reveals the Adaptive Role of the Epigenome in Three Deep-Sea Polychaetes.</title>
        <authorList>
            <person name="Perez M."/>
            <person name="Aroh O."/>
            <person name="Sun Y."/>
            <person name="Lan Y."/>
            <person name="Juniper S.K."/>
            <person name="Young C.R."/>
            <person name="Angers B."/>
            <person name="Qian P.Y."/>
        </authorList>
    </citation>
    <scope>NUCLEOTIDE SEQUENCE</scope>
    <source>
        <strain evidence="9">R07B-5</strain>
    </source>
</reference>
<dbReference type="Pfam" id="PF00076">
    <property type="entry name" value="RRM_1"/>
    <property type="match status" value="4"/>
</dbReference>
<feature type="compositionally biased region" description="Basic and acidic residues" evidence="7">
    <location>
        <begin position="333"/>
        <end position="346"/>
    </location>
</feature>
<dbReference type="CDD" id="cd12571">
    <property type="entry name" value="RRM6_RBM19"/>
    <property type="match status" value="1"/>
</dbReference>
<feature type="domain" description="RRM" evidence="8">
    <location>
        <begin position="363"/>
        <end position="446"/>
    </location>
</feature>
<feature type="region of interest" description="Disordered" evidence="7">
    <location>
        <begin position="1"/>
        <end position="35"/>
    </location>
</feature>
<evidence type="ECO:0000256" key="1">
    <source>
        <dbReference type="ARBA" id="ARBA00004123"/>
    </source>
</evidence>
<keyword evidence="10" id="KW-1185">Reference proteome</keyword>
<dbReference type="CDD" id="cd12318">
    <property type="entry name" value="RRM5_RBM19_like"/>
    <property type="match status" value="1"/>
</dbReference>
<dbReference type="PROSITE" id="PS50102">
    <property type="entry name" value="RRM"/>
    <property type="match status" value="4"/>
</dbReference>
<proteinExistence type="inferred from homology"/>
<feature type="domain" description="RRM" evidence="8">
    <location>
        <begin position="467"/>
        <end position="547"/>
    </location>
</feature>
<feature type="region of interest" description="Disordered" evidence="7">
    <location>
        <begin position="322"/>
        <end position="361"/>
    </location>
</feature>
<dbReference type="Proteomes" id="UP001209878">
    <property type="component" value="Unassembled WGS sequence"/>
</dbReference>
<comment type="similarity">
    <text evidence="2">Belongs to the RRM MRD1 family.</text>
</comment>
<dbReference type="InterPro" id="IPR034423">
    <property type="entry name" value="RBM19_RRM5"/>
</dbReference>
<evidence type="ECO:0000256" key="2">
    <source>
        <dbReference type="ARBA" id="ARBA00008033"/>
    </source>
</evidence>
<protein>
    <recommendedName>
        <fullName evidence="8">RRM domain-containing protein</fullName>
    </recommendedName>
</protein>
<gene>
    <name evidence="9" type="ORF">NP493_953g00009</name>
</gene>
<dbReference type="SUPFAM" id="SSF54928">
    <property type="entry name" value="RNA-binding domain, RBD"/>
    <property type="match status" value="3"/>
</dbReference>
<comment type="caution">
    <text evidence="9">The sequence shown here is derived from an EMBL/GenBank/DDBJ whole genome shotgun (WGS) entry which is preliminary data.</text>
</comment>
<evidence type="ECO:0000256" key="7">
    <source>
        <dbReference type="SAM" id="MobiDB-lite"/>
    </source>
</evidence>
<keyword evidence="5" id="KW-0539">Nucleus</keyword>
<feature type="compositionally biased region" description="Basic and acidic residues" evidence="7">
    <location>
        <begin position="7"/>
        <end position="17"/>
    </location>
</feature>
<accession>A0AAD9KJL9</accession>
<dbReference type="AlphaFoldDB" id="A0AAD9KJL9"/>
<evidence type="ECO:0000313" key="9">
    <source>
        <dbReference type="EMBL" id="KAK2172512.1"/>
    </source>
</evidence>
<dbReference type="FunFam" id="3.30.70.330:FF:000240">
    <property type="entry name" value="RNA binding motif protein 19"/>
    <property type="match status" value="1"/>
</dbReference>
<dbReference type="InterPro" id="IPR034421">
    <property type="entry name" value="RBM19_RRM6"/>
</dbReference>
<dbReference type="InterPro" id="IPR000504">
    <property type="entry name" value="RRM_dom"/>
</dbReference>
<organism evidence="9 10">
    <name type="scientific">Ridgeia piscesae</name>
    <name type="common">Tubeworm</name>
    <dbReference type="NCBI Taxonomy" id="27915"/>
    <lineage>
        <taxon>Eukaryota</taxon>
        <taxon>Metazoa</taxon>
        <taxon>Spiralia</taxon>
        <taxon>Lophotrochozoa</taxon>
        <taxon>Annelida</taxon>
        <taxon>Polychaeta</taxon>
        <taxon>Sedentaria</taxon>
        <taxon>Canalipalpata</taxon>
        <taxon>Sabellida</taxon>
        <taxon>Siboglinidae</taxon>
        <taxon>Ridgeia</taxon>
    </lineage>
</organism>
<feature type="domain" description="RRM" evidence="8">
    <location>
        <begin position="41"/>
        <end position="119"/>
    </location>
</feature>
<comment type="subcellular location">
    <subcellularLocation>
        <location evidence="1">Nucleus</location>
    </subcellularLocation>
</comment>
<evidence type="ECO:0000313" key="10">
    <source>
        <dbReference type="Proteomes" id="UP001209878"/>
    </source>
</evidence>
<dbReference type="SMART" id="SM00360">
    <property type="entry name" value="RRM"/>
    <property type="match status" value="4"/>
</dbReference>
<dbReference type="InterPro" id="IPR012677">
    <property type="entry name" value="Nucleotide-bd_a/b_plait_sf"/>
</dbReference>
<evidence type="ECO:0000256" key="4">
    <source>
        <dbReference type="ARBA" id="ARBA00022884"/>
    </source>
</evidence>
<dbReference type="EMBL" id="JAODUO010000954">
    <property type="protein sequence ID" value="KAK2172512.1"/>
    <property type="molecule type" value="Genomic_DNA"/>
</dbReference>
<dbReference type="InterPro" id="IPR035979">
    <property type="entry name" value="RBD_domain_sf"/>
</dbReference>
<dbReference type="FunFam" id="3.30.70.330:FF:000277">
    <property type="entry name" value="RNA binding motif protein 19"/>
    <property type="match status" value="1"/>
</dbReference>
<dbReference type="PANTHER" id="PTHR10352">
    <property type="entry name" value="EUKARYOTIC TRANSLATION INITIATION FACTOR 3 SUBUNIT G"/>
    <property type="match status" value="1"/>
</dbReference>
<evidence type="ECO:0000256" key="6">
    <source>
        <dbReference type="PROSITE-ProRule" id="PRU00176"/>
    </source>
</evidence>
<evidence type="ECO:0000256" key="5">
    <source>
        <dbReference type="ARBA" id="ARBA00023242"/>
    </source>
</evidence>
<name>A0AAD9KJL9_RIDPI</name>
<feature type="domain" description="RRM" evidence="8">
    <location>
        <begin position="236"/>
        <end position="308"/>
    </location>
</feature>
<sequence length="568" mass="63043">MKTTVESAKEEKPRPWETKNASDNGRTVDGEEEDETIAESGRLFARNLPYCCTETELEELFGKYGQLTEVHLPIDTFTRKIKGFAFITFMLPEHAVKAYTALDGSTFQGRMLHLLPGKAKKEDVTSETTDEQSYKKKKEAKLKATAGSSHNWNTLFLGPNAVADVMAERYGASKSDILNAEGGHSVGVRLALGETQVVAETRDFLIDNGVALDAFSQVSTISGDTFKQAAAARSKTVILVKNLPAGTTQEEIRTMFERFGHLGRVVLPPSGITAIVEFLEPSEARSAFRGLAYTKFKYAPLYLEWAPVGVFRAPTTLSSTLIPSTGAEDVEMKEETTEETSKKQVVTEDSSSESDDEVSEPGSTLFIKNLNFDTTQDKLTQIFSKCGKLCAVSISKKKDMKNPGLFLSLGYGFVEYMTVSAAKQALKELQHTSIDGHQVELKVSNRATLQPPAPRQKQDTKKKQTSTKILIRNIPFEATLKEIRELFGVFGEIKSLRIPKKMSESGSHRGFGFVDFLTKQDAKRAFNALCHSTHLYGRRLVLEWADSADTVEQLRRKTADHFHGGRHR</sequence>
<keyword evidence="4 6" id="KW-0694">RNA-binding</keyword>
<keyword evidence="3" id="KW-0677">Repeat</keyword>
<dbReference type="Gene3D" id="3.30.70.330">
    <property type="match status" value="4"/>
</dbReference>